<organism evidence="3">
    <name type="scientific">Sesamum latifolium</name>
    <dbReference type="NCBI Taxonomy" id="2727402"/>
    <lineage>
        <taxon>Eukaryota</taxon>
        <taxon>Viridiplantae</taxon>
        <taxon>Streptophyta</taxon>
        <taxon>Embryophyta</taxon>
        <taxon>Tracheophyta</taxon>
        <taxon>Spermatophyta</taxon>
        <taxon>Magnoliopsida</taxon>
        <taxon>eudicotyledons</taxon>
        <taxon>Gunneridae</taxon>
        <taxon>Pentapetalae</taxon>
        <taxon>asterids</taxon>
        <taxon>lamiids</taxon>
        <taxon>Lamiales</taxon>
        <taxon>Pedaliaceae</taxon>
        <taxon>Sesamum</taxon>
    </lineage>
</organism>
<dbReference type="CDD" id="cd09272">
    <property type="entry name" value="RNase_HI_RT_Ty1"/>
    <property type="match status" value="1"/>
</dbReference>
<feature type="compositionally biased region" description="Low complexity" evidence="1">
    <location>
        <begin position="141"/>
        <end position="153"/>
    </location>
</feature>
<dbReference type="PANTHER" id="PTHR11439:SF470">
    <property type="entry name" value="CYSTEINE-RICH RLK (RECEPTOR-LIKE PROTEIN KINASE) 8"/>
    <property type="match status" value="1"/>
</dbReference>
<feature type="compositionally biased region" description="Polar residues" evidence="1">
    <location>
        <begin position="154"/>
        <end position="169"/>
    </location>
</feature>
<dbReference type="AlphaFoldDB" id="A0AAW2X5J1"/>
<dbReference type="EMBL" id="JACGWN010000005">
    <property type="protein sequence ID" value="KAL0449365.1"/>
    <property type="molecule type" value="Genomic_DNA"/>
</dbReference>
<gene>
    <name evidence="3" type="ORF">Slati_1492900</name>
</gene>
<reference evidence="3" key="1">
    <citation type="submission" date="2020-06" db="EMBL/GenBank/DDBJ databases">
        <authorList>
            <person name="Li T."/>
            <person name="Hu X."/>
            <person name="Zhang T."/>
            <person name="Song X."/>
            <person name="Zhang H."/>
            <person name="Dai N."/>
            <person name="Sheng W."/>
            <person name="Hou X."/>
            <person name="Wei L."/>
        </authorList>
    </citation>
    <scope>NUCLEOTIDE SEQUENCE</scope>
    <source>
        <strain evidence="3">KEN1</strain>
        <tissue evidence="3">Leaf</tissue>
    </source>
</reference>
<accession>A0AAW2X5J1</accession>
<dbReference type="InterPro" id="IPR043502">
    <property type="entry name" value="DNA/RNA_pol_sf"/>
</dbReference>
<feature type="domain" description="Reverse transcriptase Ty1/copia-type" evidence="2">
    <location>
        <begin position="281"/>
        <end position="359"/>
    </location>
</feature>
<reference evidence="3" key="2">
    <citation type="journal article" date="2024" name="Plant">
        <title>Genomic evolution and insights into agronomic trait innovations of Sesamum species.</title>
        <authorList>
            <person name="Miao H."/>
            <person name="Wang L."/>
            <person name="Qu L."/>
            <person name="Liu H."/>
            <person name="Sun Y."/>
            <person name="Le M."/>
            <person name="Wang Q."/>
            <person name="Wei S."/>
            <person name="Zheng Y."/>
            <person name="Lin W."/>
            <person name="Duan Y."/>
            <person name="Cao H."/>
            <person name="Xiong S."/>
            <person name="Wang X."/>
            <person name="Wei L."/>
            <person name="Li C."/>
            <person name="Ma Q."/>
            <person name="Ju M."/>
            <person name="Zhao R."/>
            <person name="Li G."/>
            <person name="Mu C."/>
            <person name="Tian Q."/>
            <person name="Mei H."/>
            <person name="Zhang T."/>
            <person name="Gao T."/>
            <person name="Zhang H."/>
        </authorList>
    </citation>
    <scope>NUCLEOTIDE SEQUENCE</scope>
    <source>
        <strain evidence="3">KEN1</strain>
    </source>
</reference>
<dbReference type="SUPFAM" id="SSF56672">
    <property type="entry name" value="DNA/RNA polymerases"/>
    <property type="match status" value="1"/>
</dbReference>
<evidence type="ECO:0000259" key="2">
    <source>
        <dbReference type="Pfam" id="PF07727"/>
    </source>
</evidence>
<dbReference type="Pfam" id="PF07727">
    <property type="entry name" value="RVT_2"/>
    <property type="match status" value="1"/>
</dbReference>
<protein>
    <submittedName>
        <fullName evidence="3">Retrovirus-related Pol polyprotein from transposon TNT 1-94</fullName>
    </submittedName>
</protein>
<evidence type="ECO:0000256" key="1">
    <source>
        <dbReference type="SAM" id="MobiDB-lite"/>
    </source>
</evidence>
<name>A0AAW2X5J1_9LAMI</name>
<evidence type="ECO:0000313" key="3">
    <source>
        <dbReference type="EMBL" id="KAL0449365.1"/>
    </source>
</evidence>
<comment type="caution">
    <text evidence="3">The sequence shown here is derived from an EMBL/GenBank/DDBJ whole genome shotgun (WGS) entry which is preliminary data.</text>
</comment>
<dbReference type="InterPro" id="IPR013103">
    <property type="entry name" value="RVT_2"/>
</dbReference>
<sequence length="508" mass="57502">MNKRRQAANKKAMICSNCHKSRHIKYSCFKLHGVPDWYKTLSEQRKKGVSGGRTFAANVEEKREHTSDESNITNLVAKLLKLVKTNNQSNPLQVDYANYMECDEEFVGIPHFDFEDTCDSVPSTLPIHPLIHSPSSNMTLSSTTPQAASPSASNYSKPPQPSSLKPTSYAQAAECPNWREAMQREIDALEQNHTWSITPLPSGKRAIGCKWVNKLKLKADESIDRYKARLVFKPIQHLDVNNAFLHGYLDEDLYMLSLKDMKLNRGWYANWNSPFMVSNKLRVYVDDILLTRASLEEIHTVKTYMHKLFTIKDIGDAGYFLGLEIARNNEGCYVAQTKYILDIIRDVGLTEAKVASTPFPQGLKLSSDCGALMACPDQYRRLVGVLLQSLFLPPQNNLTLTGYCDADWASCTDLCRSLTRFGVFLVAAPVSCKTKKQPTVSQSTAKVEYRSMVAAVCEIRWITYLLQDFRISLEFLVTLYFDNKAALHITVNPVFHERTKHIDESTVT</sequence>
<feature type="region of interest" description="Disordered" evidence="1">
    <location>
        <begin position="136"/>
        <end position="169"/>
    </location>
</feature>
<proteinExistence type="predicted"/>
<dbReference type="PANTHER" id="PTHR11439">
    <property type="entry name" value="GAG-POL-RELATED RETROTRANSPOSON"/>
    <property type="match status" value="1"/>
</dbReference>